<accession>A0A6L5YTX6</accession>
<gene>
    <name evidence="2" type="ORF">FYJ75_10335</name>
</gene>
<evidence type="ECO:0000256" key="1">
    <source>
        <dbReference type="SAM" id="MobiDB-lite"/>
    </source>
</evidence>
<dbReference type="RefSeq" id="WP_154430378.1">
    <property type="nucleotide sequence ID" value="NZ_VUNI01000018.1"/>
</dbReference>
<dbReference type="EMBL" id="VUNI01000018">
    <property type="protein sequence ID" value="MST75409.1"/>
    <property type="molecule type" value="Genomic_DNA"/>
</dbReference>
<dbReference type="AlphaFoldDB" id="A0A6L5YTX6"/>
<proteinExistence type="predicted"/>
<name>A0A6L5YTX6_9FIRM</name>
<evidence type="ECO:0000313" key="3">
    <source>
        <dbReference type="Proteomes" id="UP000474024"/>
    </source>
</evidence>
<feature type="compositionally biased region" description="Acidic residues" evidence="1">
    <location>
        <begin position="413"/>
        <end position="423"/>
    </location>
</feature>
<dbReference type="Proteomes" id="UP000474024">
    <property type="component" value="Unassembled WGS sequence"/>
</dbReference>
<feature type="region of interest" description="Disordered" evidence="1">
    <location>
        <begin position="397"/>
        <end position="423"/>
    </location>
</feature>
<sequence length="689" mass="77570">MKKHNLLRKFGIAVLLLSLTLTGCSTRTIERALMSETERYEDSHSSPFFWDNATLIEGYDNLYELTPFSFTGKPYNNVTNFGDNLLVIGEGYSANDSNTINHYFSIYSPWENRILKTLDPDDTDCTDYQVAGDLLLLINRDKSTMSVYNTELSLEHTFDISSLSYDDSTRFYAGNGGNVLYTAGSNGTLLRLDISSDTLSIDQPEIPYYNVNLCGASSDGKDLIITGIAQSSLKYVTALLSFDDLSTDTEYTGLAYYVAGASNDAFLAETDYNKSGWTYQTPDHDTSYFSLYGFQDISLLSNNQMLVERTSEYQSDSESTASFSLYDATGNCVSAFSYDLGVYDSSDLLYLSTQGAYLESCNCYFMILYDVNCNPSFLVWDLNTKGTASDPITVYGNETDLDNSVPDVQTTENDSEDSEPEEYGDEVTAIADSDQYDWGDLSEAHTYAAELEQKYGIELYIGPEVPDMLDVFHVKQVKKPDQVMNALETLDQILAIYPANFFEQLCYGELKGVRIYLAGTISGSQQDTISDPSGFVNTINEHTVMVLDTDYSWDWNYTVNHELSHMIDRRLDFYHTCNPGSTYSEEAWNSYNPDNFTYLNSYDSYEDNRAYTSNRTYFIDSYGTTYATEDRAEIFGTAVGDYLDGFTDDSVFSGDSPISYKLQYYSSAIRDGFDTTGWPDQLPWETICQ</sequence>
<organism evidence="2 3">
    <name type="scientific">Roseburia porci</name>
    <dbReference type="NCBI Taxonomy" id="2605790"/>
    <lineage>
        <taxon>Bacteria</taxon>
        <taxon>Bacillati</taxon>
        <taxon>Bacillota</taxon>
        <taxon>Clostridia</taxon>
        <taxon>Lachnospirales</taxon>
        <taxon>Lachnospiraceae</taxon>
        <taxon>Roseburia</taxon>
    </lineage>
</organism>
<evidence type="ECO:0000313" key="2">
    <source>
        <dbReference type="EMBL" id="MST75409.1"/>
    </source>
</evidence>
<reference evidence="2 3" key="1">
    <citation type="submission" date="2019-08" db="EMBL/GenBank/DDBJ databases">
        <title>In-depth cultivation of the pig gut microbiome towards novel bacterial diversity and tailored functional studies.</title>
        <authorList>
            <person name="Wylensek D."/>
            <person name="Hitch T.C.A."/>
            <person name="Clavel T."/>
        </authorList>
    </citation>
    <scope>NUCLEOTIDE SEQUENCE [LARGE SCALE GENOMIC DNA]</scope>
    <source>
        <strain evidence="2 3">MUC/MUC-530-WT-4D</strain>
    </source>
</reference>
<dbReference type="PROSITE" id="PS51257">
    <property type="entry name" value="PROKAR_LIPOPROTEIN"/>
    <property type="match status" value="1"/>
</dbReference>
<keyword evidence="3" id="KW-1185">Reference proteome</keyword>
<comment type="caution">
    <text evidence="2">The sequence shown here is derived from an EMBL/GenBank/DDBJ whole genome shotgun (WGS) entry which is preliminary data.</text>
</comment>
<protein>
    <submittedName>
        <fullName evidence="2">Uncharacterized protein</fullName>
    </submittedName>
</protein>